<dbReference type="GO" id="GO:0008033">
    <property type="term" value="P:tRNA processing"/>
    <property type="evidence" value="ECO:0007669"/>
    <property type="project" value="UniProtKB-UniRule"/>
</dbReference>
<dbReference type="EMBL" id="GL378351">
    <property type="protein sequence ID" value="EFJ46403.1"/>
    <property type="molecule type" value="Genomic_DNA"/>
</dbReference>
<dbReference type="KEGG" id="vcn:VOLCADRAFT_62647"/>
<protein>
    <submittedName>
        <fullName evidence="11">Uncharacterized protein</fullName>
    </submittedName>
</protein>
<feature type="region of interest" description="Disordered" evidence="8">
    <location>
        <begin position="484"/>
        <end position="506"/>
    </location>
</feature>
<dbReference type="InterPro" id="IPR029063">
    <property type="entry name" value="SAM-dependent_MTases_sf"/>
</dbReference>
<keyword evidence="2 7" id="KW-0489">Methyltransferase</keyword>
<dbReference type="SUPFAM" id="SSF53335">
    <property type="entry name" value="S-adenosyl-L-methionine-dependent methyltransferases"/>
    <property type="match status" value="1"/>
</dbReference>
<accession>D8U1F2</accession>
<dbReference type="STRING" id="3068.D8U1F2"/>
<gene>
    <name evidence="11" type="ORF">VOLCADRAFT_62647</name>
</gene>
<dbReference type="GO" id="GO:0160102">
    <property type="term" value="F:tRNA (guanine(10)-N2)-methyltransferase activity"/>
    <property type="evidence" value="ECO:0007669"/>
    <property type="project" value="InterPro"/>
</dbReference>
<dbReference type="RefSeq" id="XP_002952556.1">
    <property type="nucleotide sequence ID" value="XM_002952510.1"/>
</dbReference>
<evidence type="ECO:0000313" key="12">
    <source>
        <dbReference type="Proteomes" id="UP000001058"/>
    </source>
</evidence>
<dbReference type="GO" id="GO:0000049">
    <property type="term" value="F:tRNA binding"/>
    <property type="evidence" value="ECO:0007669"/>
    <property type="project" value="UniProtKB-UniRule"/>
</dbReference>
<evidence type="ECO:0000259" key="9">
    <source>
        <dbReference type="Pfam" id="PF01170"/>
    </source>
</evidence>
<evidence type="ECO:0000256" key="1">
    <source>
        <dbReference type="ARBA" id="ARBA00022490"/>
    </source>
</evidence>
<keyword evidence="7" id="KW-0820">tRNA-binding</keyword>
<evidence type="ECO:0000259" key="10">
    <source>
        <dbReference type="Pfam" id="PF25904"/>
    </source>
</evidence>
<feature type="domain" description="Ribosomal RNA large subunit methyltransferase K/L-like methyltransferase" evidence="9">
    <location>
        <begin position="213"/>
        <end position="264"/>
    </location>
</feature>
<dbReference type="GO" id="GO:0032259">
    <property type="term" value="P:methylation"/>
    <property type="evidence" value="ECO:0007669"/>
    <property type="project" value="UniProtKB-UniRule"/>
</dbReference>
<dbReference type="InterPro" id="IPR016691">
    <property type="entry name" value="TRMT11"/>
</dbReference>
<keyword evidence="6 7" id="KW-0694">RNA-binding</keyword>
<dbReference type="OrthoDB" id="296065at2759"/>
<dbReference type="PANTHER" id="PTHR13370:SF3">
    <property type="entry name" value="TRNA (GUANINE(10)-N2)-METHYLTRANSFERASE HOMOLOG"/>
    <property type="match status" value="1"/>
</dbReference>
<dbReference type="AlphaFoldDB" id="D8U1F2"/>
<dbReference type="Pfam" id="PF25904">
    <property type="entry name" value="Tmrp11_N"/>
    <property type="match status" value="1"/>
</dbReference>
<reference evidence="11 12" key="1">
    <citation type="journal article" date="2010" name="Science">
        <title>Genomic analysis of organismal complexity in the multicellular green alga Volvox carteri.</title>
        <authorList>
            <person name="Prochnik S.E."/>
            <person name="Umen J."/>
            <person name="Nedelcu A.M."/>
            <person name="Hallmann A."/>
            <person name="Miller S.M."/>
            <person name="Nishii I."/>
            <person name="Ferris P."/>
            <person name="Kuo A."/>
            <person name="Mitros T."/>
            <person name="Fritz-Laylin L.K."/>
            <person name="Hellsten U."/>
            <person name="Chapman J."/>
            <person name="Simakov O."/>
            <person name="Rensing S.A."/>
            <person name="Terry A."/>
            <person name="Pangilinan J."/>
            <person name="Kapitonov V."/>
            <person name="Jurka J."/>
            <person name="Salamov A."/>
            <person name="Shapiro H."/>
            <person name="Schmutz J."/>
            <person name="Grimwood J."/>
            <person name="Lindquist E."/>
            <person name="Lucas S."/>
            <person name="Grigoriev I.V."/>
            <person name="Schmitt R."/>
            <person name="Kirk D."/>
            <person name="Rokhsar D.S."/>
        </authorList>
    </citation>
    <scope>NUCLEOTIDE SEQUENCE [LARGE SCALE GENOMIC DNA]</scope>
    <source>
        <strain evidence="12">f. Nagariensis / Eve</strain>
    </source>
</reference>
<dbReference type="eggNOG" id="KOG2671">
    <property type="taxonomic scope" value="Eukaryota"/>
</dbReference>
<dbReference type="GO" id="GO:0005737">
    <property type="term" value="C:cytoplasm"/>
    <property type="evidence" value="ECO:0007669"/>
    <property type="project" value="TreeGrafter"/>
</dbReference>
<keyword evidence="3 7" id="KW-0808">Transferase</keyword>
<dbReference type="PANTHER" id="PTHR13370">
    <property type="entry name" value="RNA METHYLASE-RELATED"/>
    <property type="match status" value="1"/>
</dbReference>
<evidence type="ECO:0000256" key="3">
    <source>
        <dbReference type="ARBA" id="ARBA00022679"/>
    </source>
</evidence>
<keyword evidence="12" id="KW-1185">Reference proteome</keyword>
<sequence length="506" mass="55765">MVRVVPNKGGSQADDIPSTSGREYLAYFVHRLLEFRKPELESLAQTVGCKAEEIRWRAPAGDVEHSPFWYLTLPSEDAALQISKRMILTKMLVEVWGEGEDWADLTAAIQACPQEVKAPWLGPELTFRVVVESFGSSLPMDEQLELIKRLEFIPFKGAVRLRDPQARWAPLRRRMNGEGARGSLGGVVPARLYFGRLVGSSDRGVIDTYSLRRRRYLGPTSMDTEMALVMCNQGGVRRGSLVLDPYAGTGSILVAAAHFGAKVMGADIDIKVLREGKGGERLTIHSNFQQYGLRGPLDLVRLDTHRHPIRPDLAEVRLHAGRPQGQRAPIYQRKPPPACAFCCNPLALRCATLPYTQPYTLGECLRDLLELSARLLVVGGRLVYFLPATPETYDKAEIPQHPALELIANSEQILTTRYSRRLITMEKVRPYDAAAAAAYYASHPDPTMSIDKLHDIVYEQLPPQPPSSSASSSSLAAAAVAAATEGGGVDGGTAVKPRRRCRGKNF</sequence>
<evidence type="ECO:0000256" key="7">
    <source>
        <dbReference type="PROSITE-ProRule" id="PRU00959"/>
    </source>
</evidence>
<evidence type="ECO:0000313" key="11">
    <source>
        <dbReference type="EMBL" id="EFJ46403.1"/>
    </source>
</evidence>
<keyword evidence="4 7" id="KW-0949">S-adenosyl-L-methionine</keyword>
<dbReference type="Gene3D" id="3.40.50.150">
    <property type="entry name" value="Vaccinia Virus protein VP39"/>
    <property type="match status" value="1"/>
</dbReference>
<evidence type="ECO:0000256" key="8">
    <source>
        <dbReference type="SAM" id="MobiDB-lite"/>
    </source>
</evidence>
<keyword evidence="5 7" id="KW-0819">tRNA processing</keyword>
<evidence type="ECO:0000256" key="2">
    <source>
        <dbReference type="ARBA" id="ARBA00022603"/>
    </source>
</evidence>
<dbReference type="PIRSF" id="PIRSF017259">
    <property type="entry name" value="tRNA_mtfrase_TRM11"/>
    <property type="match status" value="1"/>
</dbReference>
<feature type="compositionally biased region" description="Basic residues" evidence="8">
    <location>
        <begin position="496"/>
        <end position="506"/>
    </location>
</feature>
<dbReference type="InterPro" id="IPR059073">
    <property type="entry name" value="TRMT11_N"/>
</dbReference>
<comment type="similarity">
    <text evidence="7">Belongs to the class I-like SAM-binding methyltransferase superfamily. TRM11 methyltransferase family.</text>
</comment>
<proteinExistence type="inferred from homology"/>
<feature type="domain" description="tRNA (guanine(10)-N(2))-methyltransferase TRMT11 N-terminal" evidence="10">
    <location>
        <begin position="23"/>
        <end position="203"/>
    </location>
</feature>
<dbReference type="InterPro" id="IPR000241">
    <property type="entry name" value="RlmKL-like_Mtase"/>
</dbReference>
<dbReference type="PROSITE" id="PS51627">
    <property type="entry name" value="SAM_MT_TRM11"/>
    <property type="match status" value="1"/>
</dbReference>
<organism evidence="12">
    <name type="scientific">Volvox carteri f. nagariensis</name>
    <dbReference type="NCBI Taxonomy" id="3068"/>
    <lineage>
        <taxon>Eukaryota</taxon>
        <taxon>Viridiplantae</taxon>
        <taxon>Chlorophyta</taxon>
        <taxon>core chlorophytes</taxon>
        <taxon>Chlorophyceae</taxon>
        <taxon>CS clade</taxon>
        <taxon>Chlamydomonadales</taxon>
        <taxon>Volvocaceae</taxon>
        <taxon>Volvox</taxon>
    </lineage>
</organism>
<dbReference type="Proteomes" id="UP000001058">
    <property type="component" value="Unassembled WGS sequence"/>
</dbReference>
<dbReference type="GO" id="GO:0043527">
    <property type="term" value="C:tRNA methyltransferase complex"/>
    <property type="evidence" value="ECO:0007669"/>
    <property type="project" value="UniProtKB-ARBA"/>
</dbReference>
<dbReference type="Pfam" id="PF01170">
    <property type="entry name" value="UPF0020"/>
    <property type="match status" value="1"/>
</dbReference>
<evidence type="ECO:0000256" key="6">
    <source>
        <dbReference type="ARBA" id="ARBA00022884"/>
    </source>
</evidence>
<dbReference type="GeneID" id="9627519"/>
<keyword evidence="1" id="KW-0963">Cytoplasm</keyword>
<evidence type="ECO:0000256" key="4">
    <source>
        <dbReference type="ARBA" id="ARBA00022691"/>
    </source>
</evidence>
<name>D8U1F2_VOLCA</name>
<dbReference type="InParanoid" id="D8U1F2"/>
<evidence type="ECO:0000256" key="5">
    <source>
        <dbReference type="ARBA" id="ARBA00022694"/>
    </source>
</evidence>
<dbReference type="FunCoup" id="D8U1F2">
    <property type="interactions" value="1414"/>
</dbReference>